<dbReference type="Proteomes" id="UP000182264">
    <property type="component" value="Chromosome"/>
</dbReference>
<dbReference type="Gene3D" id="3.40.190.10">
    <property type="entry name" value="Periplasmic binding protein-like II"/>
    <property type="match status" value="2"/>
</dbReference>
<keyword evidence="2" id="KW-0813">Transport</keyword>
<keyword evidence="3" id="KW-0732">Signal</keyword>
<dbReference type="GO" id="GO:0015846">
    <property type="term" value="P:polyamine transport"/>
    <property type="evidence" value="ECO:0007669"/>
    <property type="project" value="InterPro"/>
</dbReference>
<evidence type="ECO:0000256" key="2">
    <source>
        <dbReference type="ARBA" id="ARBA00022448"/>
    </source>
</evidence>
<dbReference type="OrthoDB" id="9769319at2"/>
<gene>
    <name evidence="5" type="ORF">A7E75_04955</name>
</gene>
<dbReference type="PANTHER" id="PTHR30222">
    <property type="entry name" value="SPERMIDINE/PUTRESCINE-BINDING PERIPLASMIC PROTEIN"/>
    <property type="match status" value="1"/>
</dbReference>
<dbReference type="KEGG" id="pace:A6070_13600"/>
<proteinExistence type="predicted"/>
<dbReference type="RefSeq" id="WP_072286293.1">
    <property type="nucleotide sequence ID" value="NZ_CP015455.1"/>
</dbReference>
<organism evidence="5 6">
    <name type="scientific">Syntrophotalea acetylenica</name>
    <name type="common">Pelobacter acetylenicus</name>
    <dbReference type="NCBI Taxonomy" id="29542"/>
    <lineage>
        <taxon>Bacteria</taxon>
        <taxon>Pseudomonadati</taxon>
        <taxon>Thermodesulfobacteriota</taxon>
        <taxon>Desulfuromonadia</taxon>
        <taxon>Desulfuromonadales</taxon>
        <taxon>Syntrophotaleaceae</taxon>
        <taxon>Syntrophotalea</taxon>
    </lineage>
</organism>
<dbReference type="GO" id="GO:0019808">
    <property type="term" value="F:polyamine binding"/>
    <property type="evidence" value="ECO:0007669"/>
    <property type="project" value="InterPro"/>
</dbReference>
<dbReference type="PANTHER" id="PTHR30222:SF17">
    <property type="entry name" value="SPERMIDINE_PUTRESCINE-BINDING PERIPLASMIC PROTEIN"/>
    <property type="match status" value="1"/>
</dbReference>
<protein>
    <submittedName>
        <fullName evidence="5">ABC transporter substrate-binding protein</fullName>
    </submittedName>
</protein>
<dbReference type="InterPro" id="IPR001188">
    <property type="entry name" value="Sperm_putr-bd"/>
</dbReference>
<dbReference type="Pfam" id="PF13343">
    <property type="entry name" value="SBP_bac_6"/>
    <property type="match status" value="1"/>
</dbReference>
<evidence type="ECO:0000256" key="3">
    <source>
        <dbReference type="ARBA" id="ARBA00022729"/>
    </source>
</evidence>
<comment type="subcellular location">
    <subcellularLocation>
        <location evidence="1">Periplasm</location>
    </subcellularLocation>
</comment>
<keyword evidence="4" id="KW-0574">Periplasm</keyword>
<keyword evidence="6" id="KW-1185">Reference proteome</keyword>
<evidence type="ECO:0000313" key="5">
    <source>
        <dbReference type="EMBL" id="APG24453.1"/>
    </source>
</evidence>
<dbReference type="GO" id="GO:0042597">
    <property type="term" value="C:periplasmic space"/>
    <property type="evidence" value="ECO:0007669"/>
    <property type="project" value="UniProtKB-SubCell"/>
</dbReference>
<evidence type="ECO:0000256" key="1">
    <source>
        <dbReference type="ARBA" id="ARBA00004418"/>
    </source>
</evidence>
<reference evidence="5 6" key="1">
    <citation type="journal article" date="2017" name="Genome Announc.">
        <title>Complete Genome Sequences of Two Acetylene-Fermenting Pelobacter acetylenicus Strains.</title>
        <authorList>
            <person name="Sutton J.M."/>
            <person name="Baesman S.M."/>
            <person name="Fierst J.L."/>
            <person name="Poret-Peterson A.T."/>
            <person name="Oremland R.S."/>
            <person name="Dunlap D.S."/>
            <person name="Akob D.M."/>
        </authorList>
    </citation>
    <scope>NUCLEOTIDE SEQUENCE [LARGE SCALE GENOMIC DNA]</scope>
    <source>
        <strain evidence="5 6">DSM 3247</strain>
    </source>
</reference>
<dbReference type="EMBL" id="CP015518">
    <property type="protein sequence ID" value="APG24453.1"/>
    <property type="molecule type" value="Genomic_DNA"/>
</dbReference>
<evidence type="ECO:0000256" key="4">
    <source>
        <dbReference type="ARBA" id="ARBA00022764"/>
    </source>
</evidence>
<evidence type="ECO:0000313" key="6">
    <source>
        <dbReference type="Proteomes" id="UP000182264"/>
    </source>
</evidence>
<name>A0A1L3GEU2_SYNAC</name>
<sequence length="374" mass="42020">MKRTLWGAVSATAAMVAAGSLLLTPACTKQENTRPAKETLRITCWAGYAKPYVEDFQKLVREKYNVDVDVQIHNPTDQDEFFQAVKNNTADLISPPIELPKIPRFFSYQEGSQYLQPVDVNNIPNLARMMPVFRDDQTPFHNGVRYGVPYNCGPYGLAYNRDKVVEAPASWNVLWDPQYAGQYTINNNFPKVNVWIAALALGYGYEDIFDINKLDRAKVQEKLNALAKNARSLWDGAANPDEFPELALATTWGFAAQAANLKGGNWRLATPAEGGTAWIDCWYLGAGARDMTKTLAEEWINFSLDPERQADVVKSQGVSPVMADTGDLLNAEEKAMFHVGDEAYFKTVALWRVLSEETEQAFNAMWEEARQQRQ</sequence>
<dbReference type="SUPFAM" id="SSF53850">
    <property type="entry name" value="Periplasmic binding protein-like II"/>
    <property type="match status" value="1"/>
</dbReference>
<accession>A0A1L3GEU2</accession>
<dbReference type="AlphaFoldDB" id="A0A1L3GEU2"/>
<dbReference type="STRING" id="29542.A6070_13600"/>
<dbReference type="PRINTS" id="PR00909">
    <property type="entry name" value="SPERMDNBNDNG"/>
</dbReference>